<comment type="caution">
    <text evidence="2">The sequence shown here is derived from an EMBL/GenBank/DDBJ whole genome shotgun (WGS) entry which is preliminary data.</text>
</comment>
<feature type="region of interest" description="Disordered" evidence="1">
    <location>
        <begin position="92"/>
        <end position="112"/>
    </location>
</feature>
<accession>A0ABD1YTR0</accession>
<feature type="region of interest" description="Disordered" evidence="1">
    <location>
        <begin position="1"/>
        <end position="66"/>
    </location>
</feature>
<feature type="compositionally biased region" description="Polar residues" evidence="1">
    <location>
        <begin position="1"/>
        <end position="16"/>
    </location>
</feature>
<dbReference type="EMBL" id="JBHFFA010000003">
    <property type="protein sequence ID" value="KAL2634078.1"/>
    <property type="molecule type" value="Genomic_DNA"/>
</dbReference>
<organism evidence="2 3">
    <name type="scientific">Riccia fluitans</name>
    <dbReference type="NCBI Taxonomy" id="41844"/>
    <lineage>
        <taxon>Eukaryota</taxon>
        <taxon>Viridiplantae</taxon>
        <taxon>Streptophyta</taxon>
        <taxon>Embryophyta</taxon>
        <taxon>Marchantiophyta</taxon>
        <taxon>Marchantiopsida</taxon>
        <taxon>Marchantiidae</taxon>
        <taxon>Marchantiales</taxon>
        <taxon>Ricciaceae</taxon>
        <taxon>Riccia</taxon>
    </lineage>
</organism>
<dbReference type="AlphaFoldDB" id="A0ABD1YTR0"/>
<reference evidence="2 3" key="1">
    <citation type="submission" date="2024-09" db="EMBL/GenBank/DDBJ databases">
        <title>Chromosome-scale assembly of Riccia fluitans.</title>
        <authorList>
            <person name="Paukszto L."/>
            <person name="Sawicki J."/>
            <person name="Karawczyk K."/>
            <person name="Piernik-Szablinska J."/>
            <person name="Szczecinska M."/>
            <person name="Mazdziarz M."/>
        </authorList>
    </citation>
    <scope>NUCLEOTIDE SEQUENCE [LARGE SCALE GENOMIC DNA]</scope>
    <source>
        <strain evidence="2">Rf_01</strain>
        <tissue evidence="2">Aerial parts of the thallus</tissue>
    </source>
</reference>
<protein>
    <submittedName>
        <fullName evidence="2">Uncharacterized protein</fullName>
    </submittedName>
</protein>
<dbReference type="Proteomes" id="UP001605036">
    <property type="component" value="Unassembled WGS sequence"/>
</dbReference>
<evidence type="ECO:0000313" key="3">
    <source>
        <dbReference type="Proteomes" id="UP001605036"/>
    </source>
</evidence>
<keyword evidence="3" id="KW-1185">Reference proteome</keyword>
<evidence type="ECO:0000256" key="1">
    <source>
        <dbReference type="SAM" id="MobiDB-lite"/>
    </source>
</evidence>
<proteinExistence type="predicted"/>
<name>A0ABD1YTR0_9MARC</name>
<sequence>MSPTGQEDTRANSNSGIFAIRANASRDNKRQTRSDEEGAGTMPNVQARERRKPEPGCAGQLRTKDNLLDTRKGYQMQNDKLNKVPQVVEAAADTTKHEQRTRMPTNPRIIGG</sequence>
<feature type="compositionally biased region" description="Basic and acidic residues" evidence="1">
    <location>
        <begin position="24"/>
        <end position="36"/>
    </location>
</feature>
<gene>
    <name evidence="2" type="ORF">R1flu_005557</name>
</gene>
<evidence type="ECO:0000313" key="2">
    <source>
        <dbReference type="EMBL" id="KAL2634078.1"/>
    </source>
</evidence>